<dbReference type="RefSeq" id="WP_069965986.1">
    <property type="nucleotide sequence ID" value="NZ_CM124774.1"/>
</dbReference>
<comment type="caution">
    <text evidence="1">The sequence shown here is derived from an EMBL/GenBank/DDBJ whole genome shotgun (WGS) entry which is preliminary data.</text>
</comment>
<protein>
    <recommendedName>
        <fullName evidence="2">ARC6 IMS domain-containing protein</fullName>
    </recommendedName>
</protein>
<dbReference type="AlphaFoldDB" id="A0A1E5QP73"/>
<organism evidence="1">
    <name type="scientific">Desertifilum tharense IPPAS B-1220</name>
    <dbReference type="NCBI Taxonomy" id="1781255"/>
    <lineage>
        <taxon>Bacteria</taxon>
        <taxon>Bacillati</taxon>
        <taxon>Cyanobacteriota</taxon>
        <taxon>Cyanophyceae</taxon>
        <taxon>Desertifilales</taxon>
        <taxon>Desertifilaceae</taxon>
        <taxon>Desertifilum</taxon>
    </lineage>
</organism>
<dbReference type="STRING" id="1781255.BH720_04615"/>
<evidence type="ECO:0008006" key="2">
    <source>
        <dbReference type="Google" id="ProtNLM"/>
    </source>
</evidence>
<name>A0A1E5QP73_9CYAN</name>
<evidence type="ECO:0000313" key="1">
    <source>
        <dbReference type="EMBL" id="OEJ76456.1"/>
    </source>
</evidence>
<accession>A0A1E5QP73</accession>
<proteinExistence type="predicted"/>
<sequence>MPKFAIRIVALMVVGLLVACSSYGPTPSRKLVQKAIALQLSQTQATLTQQLNLDSSPPFEINRIRIHTREPLIVEDLTTFHIAGDYDLTLTLSDRDVQQKHNPFDVYIQRQIQGQTWRLIKRYPDGTGYSYLLPN</sequence>
<reference evidence="1" key="1">
    <citation type="submission" date="2016-09" db="EMBL/GenBank/DDBJ databases">
        <title>Draft genome of thermotolerant cyanobacterium Desertifilum sp. strain IPPAS B-1220.</title>
        <authorList>
            <person name="Sinetova M.A."/>
            <person name="Bolakhan K."/>
            <person name="Zayadan B.K."/>
            <person name="Mironov K.S."/>
            <person name="Ustinova V."/>
            <person name="Kupriyanova E.V."/>
            <person name="Sidorov R.A."/>
            <person name="Skrypnik A.N."/>
            <person name="Gogoleva N.E."/>
            <person name="Gogolev Y.V."/>
            <person name="Los D.A."/>
        </authorList>
    </citation>
    <scope>NUCLEOTIDE SEQUENCE [LARGE SCALE GENOMIC DNA]</scope>
    <source>
        <strain evidence="1">IPPAS B-1220</strain>
    </source>
</reference>
<dbReference type="PROSITE" id="PS51257">
    <property type="entry name" value="PROKAR_LIPOPROTEIN"/>
    <property type="match status" value="1"/>
</dbReference>
<dbReference type="EMBL" id="MJGC01000038">
    <property type="protein sequence ID" value="OEJ76456.1"/>
    <property type="molecule type" value="Genomic_DNA"/>
</dbReference>
<gene>
    <name evidence="1" type="ORF">BH720_04615</name>
</gene>